<organism evidence="2 3">
    <name type="scientific">Dinghuibacter silviterrae</name>
    <dbReference type="NCBI Taxonomy" id="1539049"/>
    <lineage>
        <taxon>Bacteria</taxon>
        <taxon>Pseudomonadati</taxon>
        <taxon>Bacteroidota</taxon>
        <taxon>Chitinophagia</taxon>
        <taxon>Chitinophagales</taxon>
        <taxon>Chitinophagaceae</taxon>
        <taxon>Dinghuibacter</taxon>
    </lineage>
</organism>
<dbReference type="Proteomes" id="UP000294498">
    <property type="component" value="Unassembled WGS sequence"/>
</dbReference>
<protein>
    <submittedName>
        <fullName evidence="2">Uncharacterized protein</fullName>
    </submittedName>
</protein>
<dbReference type="AlphaFoldDB" id="A0A4R8DUX6"/>
<keyword evidence="3" id="KW-1185">Reference proteome</keyword>
<sequence length="113" mass="12619">MNRDHDIPNSAVIASNQPLYLTPEYMRNPGKFVKDFFHAQTLDETRRFMTAIFNSAICAPSHSRDGVSKSDLVFAHGQFLQLVEAVYWLHRDEINSNKGGNHGRTPGDATSAA</sequence>
<evidence type="ECO:0000313" key="3">
    <source>
        <dbReference type="Proteomes" id="UP000294498"/>
    </source>
</evidence>
<dbReference type="EMBL" id="SODV01000001">
    <property type="protein sequence ID" value="TDX02194.1"/>
    <property type="molecule type" value="Genomic_DNA"/>
</dbReference>
<evidence type="ECO:0000256" key="1">
    <source>
        <dbReference type="SAM" id="MobiDB-lite"/>
    </source>
</evidence>
<comment type="caution">
    <text evidence="2">The sequence shown here is derived from an EMBL/GenBank/DDBJ whole genome shotgun (WGS) entry which is preliminary data.</text>
</comment>
<reference evidence="2 3" key="1">
    <citation type="submission" date="2019-03" db="EMBL/GenBank/DDBJ databases">
        <title>Genomic Encyclopedia of Type Strains, Phase IV (KMG-IV): sequencing the most valuable type-strain genomes for metagenomic binning, comparative biology and taxonomic classification.</title>
        <authorList>
            <person name="Goeker M."/>
        </authorList>
    </citation>
    <scope>NUCLEOTIDE SEQUENCE [LARGE SCALE GENOMIC DNA]</scope>
    <source>
        <strain evidence="2 3">DSM 100059</strain>
    </source>
</reference>
<name>A0A4R8DUX6_9BACT</name>
<feature type="region of interest" description="Disordered" evidence="1">
    <location>
        <begin position="94"/>
        <end position="113"/>
    </location>
</feature>
<accession>A0A4R8DUX6</accession>
<gene>
    <name evidence="2" type="ORF">EDB95_3245</name>
</gene>
<evidence type="ECO:0000313" key="2">
    <source>
        <dbReference type="EMBL" id="TDX02194.1"/>
    </source>
</evidence>
<proteinExistence type="predicted"/>